<keyword evidence="7" id="KW-1185">Reference proteome</keyword>
<reference evidence="6" key="1">
    <citation type="journal article" date="2020" name="Stud. Mycol.">
        <title>101 Dothideomycetes genomes: a test case for predicting lifestyles and emergence of pathogens.</title>
        <authorList>
            <person name="Haridas S."/>
            <person name="Albert R."/>
            <person name="Binder M."/>
            <person name="Bloem J."/>
            <person name="Labutti K."/>
            <person name="Salamov A."/>
            <person name="Andreopoulos B."/>
            <person name="Baker S."/>
            <person name="Barry K."/>
            <person name="Bills G."/>
            <person name="Bluhm B."/>
            <person name="Cannon C."/>
            <person name="Castanera R."/>
            <person name="Culley D."/>
            <person name="Daum C."/>
            <person name="Ezra D."/>
            <person name="Gonzalez J."/>
            <person name="Henrissat B."/>
            <person name="Kuo A."/>
            <person name="Liang C."/>
            <person name="Lipzen A."/>
            <person name="Lutzoni F."/>
            <person name="Magnuson J."/>
            <person name="Mondo S."/>
            <person name="Nolan M."/>
            <person name="Ohm R."/>
            <person name="Pangilinan J."/>
            <person name="Park H.-J."/>
            <person name="Ramirez L."/>
            <person name="Alfaro M."/>
            <person name="Sun H."/>
            <person name="Tritt A."/>
            <person name="Yoshinaga Y."/>
            <person name="Zwiers L.-H."/>
            <person name="Turgeon B."/>
            <person name="Goodwin S."/>
            <person name="Spatafora J."/>
            <person name="Crous P."/>
            <person name="Grigoriev I."/>
        </authorList>
    </citation>
    <scope>NUCLEOTIDE SEQUENCE</scope>
    <source>
        <strain evidence="6">CBS 113979</strain>
    </source>
</reference>
<evidence type="ECO:0000259" key="5">
    <source>
        <dbReference type="PROSITE" id="PS50893"/>
    </source>
</evidence>
<dbReference type="PANTHER" id="PTHR19211">
    <property type="entry name" value="ATP-BINDING TRANSPORT PROTEIN-RELATED"/>
    <property type="match status" value="1"/>
</dbReference>
<dbReference type="InterPro" id="IPR017871">
    <property type="entry name" value="ABC_transporter-like_CS"/>
</dbReference>
<protein>
    <submittedName>
        <fullName evidence="6">ABC transporter ATP-binding protein uup-1</fullName>
    </submittedName>
</protein>
<evidence type="ECO:0000256" key="3">
    <source>
        <dbReference type="ARBA" id="ARBA00022840"/>
    </source>
</evidence>
<dbReference type="PANTHER" id="PTHR19211:SF135">
    <property type="entry name" value="ATPASE, PUTATIVE (AFU_ORTHOLOGUE AFUA_1G16440)-RELATED"/>
    <property type="match status" value="1"/>
</dbReference>
<dbReference type="Pfam" id="PF00005">
    <property type="entry name" value="ABC_tran"/>
    <property type="match status" value="2"/>
</dbReference>
<evidence type="ECO:0000256" key="2">
    <source>
        <dbReference type="ARBA" id="ARBA00022741"/>
    </source>
</evidence>
<proteinExistence type="predicted"/>
<dbReference type="EMBL" id="ML977165">
    <property type="protein sequence ID" value="KAF1984916.1"/>
    <property type="molecule type" value="Genomic_DNA"/>
</dbReference>
<dbReference type="CDD" id="cd03221">
    <property type="entry name" value="ABCF_EF-3"/>
    <property type="match status" value="1"/>
</dbReference>
<dbReference type="PROSITE" id="PS00211">
    <property type="entry name" value="ABC_TRANSPORTER_1"/>
    <property type="match status" value="1"/>
</dbReference>
<dbReference type="InterPro" id="IPR003593">
    <property type="entry name" value="AAA+_ATPase"/>
</dbReference>
<dbReference type="AlphaFoldDB" id="A0A6G1GVD3"/>
<keyword evidence="2" id="KW-0547">Nucleotide-binding</keyword>
<evidence type="ECO:0000256" key="1">
    <source>
        <dbReference type="ARBA" id="ARBA00022737"/>
    </source>
</evidence>
<dbReference type="InterPro" id="IPR027417">
    <property type="entry name" value="P-loop_NTPase"/>
</dbReference>
<dbReference type="InterPro" id="IPR050611">
    <property type="entry name" value="ABCF"/>
</dbReference>
<dbReference type="GO" id="GO:0005524">
    <property type="term" value="F:ATP binding"/>
    <property type="evidence" value="ECO:0007669"/>
    <property type="project" value="UniProtKB-KW"/>
</dbReference>
<name>A0A6G1GVD3_9PEZI</name>
<dbReference type="Proteomes" id="UP000800041">
    <property type="component" value="Unassembled WGS sequence"/>
</dbReference>
<dbReference type="GO" id="GO:0016887">
    <property type="term" value="F:ATP hydrolysis activity"/>
    <property type="evidence" value="ECO:0007669"/>
    <property type="project" value="InterPro"/>
</dbReference>
<feature type="region of interest" description="Disordered" evidence="4">
    <location>
        <begin position="392"/>
        <end position="414"/>
    </location>
</feature>
<evidence type="ECO:0000313" key="7">
    <source>
        <dbReference type="Proteomes" id="UP000800041"/>
    </source>
</evidence>
<keyword evidence="1" id="KW-0677">Repeat</keyword>
<dbReference type="Pfam" id="PF12848">
    <property type="entry name" value="ABC_tran_Xtn"/>
    <property type="match status" value="1"/>
</dbReference>
<feature type="domain" description="ABC transporter" evidence="5">
    <location>
        <begin position="469"/>
        <end position="704"/>
    </location>
</feature>
<feature type="compositionally biased region" description="Acidic residues" evidence="4">
    <location>
        <begin position="683"/>
        <end position="696"/>
    </location>
</feature>
<gene>
    <name evidence="6" type="ORF">K402DRAFT_422524</name>
</gene>
<feature type="domain" description="ABC transporter" evidence="5">
    <location>
        <begin position="38"/>
        <end position="367"/>
    </location>
</feature>
<accession>A0A6G1GVD3</accession>
<dbReference type="InterPro" id="IPR032781">
    <property type="entry name" value="ABC_tran_Xtn"/>
</dbReference>
<keyword evidence="3 6" id="KW-0067">ATP-binding</keyword>
<evidence type="ECO:0000313" key="6">
    <source>
        <dbReference type="EMBL" id="KAF1984916.1"/>
    </source>
</evidence>
<dbReference type="SMART" id="SM00382">
    <property type="entry name" value="AAA"/>
    <property type="match status" value="2"/>
</dbReference>
<evidence type="ECO:0000256" key="4">
    <source>
        <dbReference type="SAM" id="MobiDB-lite"/>
    </source>
</evidence>
<sequence>MPRKGKEASTTDPSALTVSSQQSRYQLDAVDAPTSKEVLVKDLSIAIGQKEILAHVELFLKEGGHYVLVGRNGVGKSTLLKAIADGLIPGIPWSIRILLLGQTRTVEDDMQNLRLEEETVLQHVIRSDVTRERLIRESAILSEALEGSNDPLKAVKAYRKVSHDRLERRTAEARQIAERRSGARGKDARKQLIKLEEQVETSLASLDFAVDDVNPDQMSEETQAAANMLADVLSSLELMDASTTETKARSVLLGLGFSADSIDKPASNLSGGWRTRCDIASALCQTADILLLDEPTNFLDLPSIIWLQNYIITLPSTTTVLTITHDRSFADAVADDLLIMRNQAIEKFRGNLSLYESERAANAKYLGRMKEAQDRQKKHMEQTVENSIRAAKRTGDDKKLKQAASRQKKLDERMGMEVSAKGTRFKLNRDLAGYHLTNRAEIDVPKFDPPVRLVVPTQPSDLRFPGALVSLENVSFAYPKSKSRVILNDITLTIHPGDRIGFAGLNGSGKTTLVSLITGAGESQEATLNPTKGTITRHPRLKAGRFSQRAVEDLEALGSQEPQLTALAHLMQISASKLEEKDARASLSGLGLQGQIASDVPIAALSGGQKVRLALAKVLVEPPHLLVLDEVTTHLDADTILALATALRAYEGALLVVTHDRFFMRCVVEGENPYVLAKRAGVDDEEDDSSDEDEDEAMRRKGTVYRMFRGGLRRLEGGMEQYEGIAERASSKLGK</sequence>
<dbReference type="Gene3D" id="3.40.50.300">
    <property type="entry name" value="P-loop containing nucleotide triphosphate hydrolases"/>
    <property type="match status" value="2"/>
</dbReference>
<dbReference type="OrthoDB" id="2110130at2759"/>
<feature type="region of interest" description="Disordered" evidence="4">
    <location>
        <begin position="679"/>
        <end position="698"/>
    </location>
</feature>
<organism evidence="6 7">
    <name type="scientific">Aulographum hederae CBS 113979</name>
    <dbReference type="NCBI Taxonomy" id="1176131"/>
    <lineage>
        <taxon>Eukaryota</taxon>
        <taxon>Fungi</taxon>
        <taxon>Dikarya</taxon>
        <taxon>Ascomycota</taxon>
        <taxon>Pezizomycotina</taxon>
        <taxon>Dothideomycetes</taxon>
        <taxon>Pleosporomycetidae</taxon>
        <taxon>Aulographales</taxon>
        <taxon>Aulographaceae</taxon>
    </lineage>
</organism>
<dbReference type="SUPFAM" id="SSF52540">
    <property type="entry name" value="P-loop containing nucleoside triphosphate hydrolases"/>
    <property type="match status" value="2"/>
</dbReference>
<dbReference type="InterPro" id="IPR003439">
    <property type="entry name" value="ABC_transporter-like_ATP-bd"/>
</dbReference>
<dbReference type="PROSITE" id="PS50893">
    <property type="entry name" value="ABC_TRANSPORTER_2"/>
    <property type="match status" value="2"/>
</dbReference>